<dbReference type="Pfam" id="PF09394">
    <property type="entry name" value="Inhibitor_I42"/>
    <property type="match status" value="1"/>
</dbReference>
<keyword evidence="6" id="KW-1185">Reference proteome</keyword>
<evidence type="ECO:0000256" key="3">
    <source>
        <dbReference type="SAM" id="Phobius"/>
    </source>
</evidence>
<dbReference type="AlphaFoldDB" id="A0A562U6M7"/>
<gene>
    <name evidence="5" type="ORF">JN11_01587</name>
</gene>
<dbReference type="OrthoDB" id="5461105at2"/>
<dbReference type="GO" id="GO:0004869">
    <property type="term" value="F:cysteine-type endopeptidase inhibitor activity"/>
    <property type="evidence" value="ECO:0007669"/>
    <property type="project" value="UniProtKB-KW"/>
</dbReference>
<sequence>MDGIQLNVFYKVLFVFFTVAFMLIFCGQKPISEQKRQATSITEKDSGKTLRLLTGQQFTLTLPDRIDGGYRFNKIQFDTTILKVDKHVEHLPAAGEALGKPGQAIWWFIGLKKGKTIVKITISRPWKKADSITVFSDTVMVR</sequence>
<dbReference type="EMBL" id="VLLI01000004">
    <property type="protein sequence ID" value="TWJ01436.1"/>
    <property type="molecule type" value="Genomic_DNA"/>
</dbReference>
<dbReference type="RefSeq" id="WP_144911394.1">
    <property type="nucleotide sequence ID" value="NZ_VLLI01000004.1"/>
</dbReference>
<comment type="caution">
    <text evidence="5">The sequence shown here is derived from an EMBL/GenBank/DDBJ whole genome shotgun (WGS) entry which is preliminary data.</text>
</comment>
<evidence type="ECO:0000259" key="4">
    <source>
        <dbReference type="Pfam" id="PF09394"/>
    </source>
</evidence>
<reference evidence="5 6" key="1">
    <citation type="submission" date="2019-07" db="EMBL/GenBank/DDBJ databases">
        <title>Genomic Encyclopedia of Archaeal and Bacterial Type Strains, Phase II (KMG-II): from individual species to whole genera.</title>
        <authorList>
            <person name="Goeker M."/>
        </authorList>
    </citation>
    <scope>NUCLEOTIDE SEQUENCE [LARGE SCALE GENOMIC DNA]</scope>
    <source>
        <strain evidence="5 6">ATCC BAA-1854</strain>
    </source>
</reference>
<dbReference type="InterPro" id="IPR018990">
    <property type="entry name" value="Prot_inh_I42_chagasin"/>
</dbReference>
<feature type="domain" description="Proteinase inhibitor I42 chagasin" evidence="4">
    <location>
        <begin position="54"/>
        <end position="129"/>
    </location>
</feature>
<evidence type="ECO:0000313" key="5">
    <source>
        <dbReference type="EMBL" id="TWJ01436.1"/>
    </source>
</evidence>
<keyword evidence="1" id="KW-0646">Protease inhibitor</keyword>
<evidence type="ECO:0000313" key="6">
    <source>
        <dbReference type="Proteomes" id="UP000317010"/>
    </source>
</evidence>
<organism evidence="5 6">
    <name type="scientific">Mucilaginibacter frigoritolerans</name>
    <dbReference type="NCBI Taxonomy" id="652788"/>
    <lineage>
        <taxon>Bacteria</taxon>
        <taxon>Pseudomonadati</taxon>
        <taxon>Bacteroidota</taxon>
        <taxon>Sphingobacteriia</taxon>
        <taxon>Sphingobacteriales</taxon>
        <taxon>Sphingobacteriaceae</taxon>
        <taxon>Mucilaginibacter</taxon>
    </lineage>
</organism>
<evidence type="ECO:0000256" key="1">
    <source>
        <dbReference type="ARBA" id="ARBA00022690"/>
    </source>
</evidence>
<dbReference type="Gene3D" id="2.60.40.2020">
    <property type="match status" value="1"/>
</dbReference>
<dbReference type="Proteomes" id="UP000317010">
    <property type="component" value="Unassembled WGS sequence"/>
</dbReference>
<dbReference type="SUPFAM" id="SSF141066">
    <property type="entry name" value="ICP-like"/>
    <property type="match status" value="1"/>
</dbReference>
<feature type="transmembrane region" description="Helical" evidence="3">
    <location>
        <begin position="6"/>
        <end position="26"/>
    </location>
</feature>
<evidence type="ECO:0000256" key="2">
    <source>
        <dbReference type="ARBA" id="ARBA00022704"/>
    </source>
</evidence>
<name>A0A562U6M7_9SPHI</name>
<protein>
    <submittedName>
        <fullName evidence="5">Putative secreted protein</fullName>
    </submittedName>
</protein>
<keyword evidence="2" id="KW-0789">Thiol protease inhibitor</keyword>
<proteinExistence type="predicted"/>
<keyword evidence="3" id="KW-1133">Transmembrane helix</keyword>
<dbReference type="InterPro" id="IPR036331">
    <property type="entry name" value="Chagasin-like_sf"/>
</dbReference>
<accession>A0A562U6M7</accession>
<keyword evidence="3" id="KW-0812">Transmembrane</keyword>
<keyword evidence="3" id="KW-0472">Membrane</keyword>